<gene>
    <name evidence="23" type="ORF">pdam_00006443</name>
</gene>
<feature type="transmembrane region" description="Helical" evidence="22">
    <location>
        <begin position="127"/>
        <end position="153"/>
    </location>
</feature>
<evidence type="ECO:0000256" key="3">
    <source>
        <dbReference type="ARBA" id="ARBA00004496"/>
    </source>
</evidence>
<comment type="catalytic activity">
    <reaction evidence="21">
        <text>methotrexate(in) + H(+)(in) = methotrexate(out) + H(+)(out)</text>
        <dbReference type="Rhea" id="RHEA:70163"/>
        <dbReference type="ChEBI" id="CHEBI:15378"/>
        <dbReference type="ChEBI" id="CHEBI:50681"/>
    </reaction>
</comment>
<evidence type="ECO:0000256" key="17">
    <source>
        <dbReference type="ARBA" id="ARBA00036250"/>
    </source>
</evidence>
<feature type="transmembrane region" description="Helical" evidence="22">
    <location>
        <begin position="165"/>
        <end position="185"/>
    </location>
</feature>
<comment type="caution">
    <text evidence="23">The sequence shown here is derived from an EMBL/GenBank/DDBJ whole genome shotgun (WGS) entry which is preliminary data.</text>
</comment>
<keyword evidence="8 22" id="KW-0812">Transmembrane</keyword>
<feature type="transmembrane region" description="Helical" evidence="22">
    <location>
        <begin position="197"/>
        <end position="216"/>
    </location>
</feature>
<evidence type="ECO:0000256" key="14">
    <source>
        <dbReference type="ARBA" id="ARBA00023157"/>
    </source>
</evidence>
<feature type="transmembrane region" description="Helical" evidence="22">
    <location>
        <begin position="253"/>
        <end position="270"/>
    </location>
</feature>
<evidence type="ECO:0000256" key="13">
    <source>
        <dbReference type="ARBA" id="ARBA00023136"/>
    </source>
</evidence>
<sequence>MVRYWPVIELLSFLNFFGTTLLDIITQKYIYGSSVKDHADFERPNCCKTLNNATCGGLENPGLISADNDHWLLYINLVSFLVAMPSTIILGIWSETEGRRNVLVATLIGIALRAALFTIIIKFQAPLYFFVIASLMTSAVGYNTSFMASCMAYTADITSNEQRTLKIMCLDCAAGIGIGLAYFISGFYLESQSFYDILWLIMAIMVFNILCVIFLLETNVFTHELTPICRCSDFVGIWKIFSHDPGNGRRWRLVTYSAALFVGGVVFYGTNDLILFHAQTYLCFTLILLGFLSGALALRYIVSLVFVKLFQTILKMANNLIIESGLLSLFAGLIVAVFSRTTRFLFIVPAFQFLGGMPLSVMKASLSRLVEPQEQGTLFAVASCLEASAAFLGVILFSEVYDDTSKILTGLPFVIGALLLIVPAGLVGFLHKNEDPTSRYLFFPEESECDFGHQCTISVRSKSAPKTVSVPVVSNEDFVVVHHQNECQTSNVATNGRLMPV</sequence>
<evidence type="ECO:0000256" key="7">
    <source>
        <dbReference type="ARBA" id="ARBA00022490"/>
    </source>
</evidence>
<feature type="transmembrane region" description="Helical" evidence="22">
    <location>
        <begin position="344"/>
        <end position="366"/>
    </location>
</feature>
<evidence type="ECO:0000256" key="15">
    <source>
        <dbReference type="ARBA" id="ARBA00023180"/>
    </source>
</evidence>
<comment type="catalytic activity">
    <reaction evidence="17">
        <text>folate(in) + H(+)(in) = folate(out) + H(+)(out)</text>
        <dbReference type="Rhea" id="RHEA:70159"/>
        <dbReference type="ChEBI" id="CHEBI:15378"/>
        <dbReference type="ChEBI" id="CHEBI:62501"/>
    </reaction>
</comment>
<dbReference type="PANTHER" id="PTHR23507">
    <property type="entry name" value="ZGC:174356"/>
    <property type="match status" value="1"/>
</dbReference>
<comment type="subcellular location">
    <subcellularLocation>
        <location evidence="2">Apical cell membrane</location>
        <topology evidence="2">Multi-pass membrane protein</topology>
    </subcellularLocation>
    <subcellularLocation>
        <location evidence="4">Basolateral cell membrane</location>
        <topology evidence="4">Multi-pass membrane protein</topology>
    </subcellularLocation>
    <subcellularLocation>
        <location evidence="3">Cytoplasm</location>
    </subcellularLocation>
    <subcellularLocation>
        <location evidence="1">Endosome membrane</location>
        <topology evidence="1">Multi-pass membrane protein</topology>
    </subcellularLocation>
</comment>
<dbReference type="GO" id="GO:0015293">
    <property type="term" value="F:symporter activity"/>
    <property type="evidence" value="ECO:0007669"/>
    <property type="project" value="UniProtKB-KW"/>
</dbReference>
<dbReference type="InterPro" id="IPR036259">
    <property type="entry name" value="MFS_trans_sf"/>
</dbReference>
<dbReference type="Proteomes" id="UP000275408">
    <property type="component" value="Unassembled WGS sequence"/>
</dbReference>
<evidence type="ECO:0000256" key="11">
    <source>
        <dbReference type="ARBA" id="ARBA00022954"/>
    </source>
</evidence>
<evidence type="ECO:0000256" key="19">
    <source>
        <dbReference type="ARBA" id="ARBA00042514"/>
    </source>
</evidence>
<evidence type="ECO:0000256" key="4">
    <source>
        <dbReference type="ARBA" id="ARBA00004554"/>
    </source>
</evidence>
<dbReference type="OMA" id="CTENNAT"/>
<evidence type="ECO:0000256" key="18">
    <source>
        <dbReference type="ARBA" id="ARBA00040650"/>
    </source>
</evidence>
<keyword evidence="11" id="KW-0290">Folate-binding</keyword>
<evidence type="ECO:0000313" key="24">
    <source>
        <dbReference type="Proteomes" id="UP000275408"/>
    </source>
</evidence>
<keyword evidence="14" id="KW-1015">Disulfide bond</keyword>
<keyword evidence="9" id="KW-0967">Endosome</keyword>
<dbReference type="GO" id="GO:0005542">
    <property type="term" value="F:folic acid binding"/>
    <property type="evidence" value="ECO:0007669"/>
    <property type="project" value="UniProtKB-KW"/>
</dbReference>
<evidence type="ECO:0000256" key="8">
    <source>
        <dbReference type="ARBA" id="ARBA00022692"/>
    </source>
</evidence>
<evidence type="ECO:0000256" key="21">
    <source>
        <dbReference type="ARBA" id="ARBA00047850"/>
    </source>
</evidence>
<keyword evidence="6" id="KW-1003">Cell membrane</keyword>
<dbReference type="SUPFAM" id="SSF103473">
    <property type="entry name" value="MFS general substrate transporter"/>
    <property type="match status" value="1"/>
</dbReference>
<proteinExistence type="predicted"/>
<evidence type="ECO:0000256" key="12">
    <source>
        <dbReference type="ARBA" id="ARBA00022989"/>
    </source>
</evidence>
<organism evidence="23 24">
    <name type="scientific">Pocillopora damicornis</name>
    <name type="common">Cauliflower coral</name>
    <name type="synonym">Millepora damicornis</name>
    <dbReference type="NCBI Taxonomy" id="46731"/>
    <lineage>
        <taxon>Eukaryota</taxon>
        <taxon>Metazoa</taxon>
        <taxon>Cnidaria</taxon>
        <taxon>Anthozoa</taxon>
        <taxon>Hexacorallia</taxon>
        <taxon>Scleractinia</taxon>
        <taxon>Astrocoeniina</taxon>
        <taxon>Pocilloporidae</taxon>
        <taxon>Pocillopora</taxon>
    </lineage>
</organism>
<feature type="transmembrane region" description="Helical" evidence="22">
    <location>
        <begin position="319"/>
        <end position="338"/>
    </location>
</feature>
<evidence type="ECO:0000256" key="9">
    <source>
        <dbReference type="ARBA" id="ARBA00022753"/>
    </source>
</evidence>
<dbReference type="OrthoDB" id="419734at2759"/>
<dbReference type="AlphaFoldDB" id="A0A3M6UY21"/>
<evidence type="ECO:0000256" key="22">
    <source>
        <dbReference type="SAM" id="Phobius"/>
    </source>
</evidence>
<dbReference type="Pfam" id="PF07690">
    <property type="entry name" value="MFS_1"/>
    <property type="match status" value="1"/>
</dbReference>
<feature type="transmembrane region" description="Helical" evidence="22">
    <location>
        <begin position="282"/>
        <end position="307"/>
    </location>
</feature>
<accession>A0A3M6UY21</accession>
<evidence type="ECO:0000256" key="5">
    <source>
        <dbReference type="ARBA" id="ARBA00022448"/>
    </source>
</evidence>
<keyword evidence="7" id="KW-0963">Cytoplasm</keyword>
<evidence type="ECO:0000313" key="23">
    <source>
        <dbReference type="EMBL" id="RMX58593.1"/>
    </source>
</evidence>
<dbReference type="GO" id="GO:0016324">
    <property type="term" value="C:apical plasma membrane"/>
    <property type="evidence" value="ECO:0007669"/>
    <property type="project" value="UniProtKB-SubCell"/>
</dbReference>
<evidence type="ECO:0000256" key="16">
    <source>
        <dbReference type="ARBA" id="ARBA00036193"/>
    </source>
</evidence>
<protein>
    <recommendedName>
        <fullName evidence="18">Proton-coupled folate transporter</fullName>
    </recommendedName>
    <alternativeName>
        <fullName evidence="19">Solute carrier family 46 member 1</fullName>
    </alternativeName>
</protein>
<keyword evidence="12 22" id="KW-1133">Transmembrane helix</keyword>
<keyword evidence="5" id="KW-0813">Transport</keyword>
<dbReference type="Gene3D" id="1.20.1250.20">
    <property type="entry name" value="MFS general substrate transporter like domains"/>
    <property type="match status" value="1"/>
</dbReference>
<feature type="transmembrane region" description="Helical" evidence="22">
    <location>
        <begin position="71"/>
        <end position="93"/>
    </location>
</feature>
<comment type="catalytic activity">
    <reaction evidence="20">
        <text>pemetrexed(in) + H(+)(in) = pemetrexed(out) + H(+)(out)</text>
        <dbReference type="Rhea" id="RHEA:70171"/>
        <dbReference type="ChEBI" id="CHEBI:15378"/>
        <dbReference type="ChEBI" id="CHEBI:63724"/>
    </reaction>
</comment>
<evidence type="ECO:0000256" key="2">
    <source>
        <dbReference type="ARBA" id="ARBA00004424"/>
    </source>
</evidence>
<feature type="transmembrane region" description="Helical" evidence="22">
    <location>
        <begin position="378"/>
        <end position="398"/>
    </location>
</feature>
<name>A0A3M6UY21_POCDA</name>
<evidence type="ECO:0000256" key="6">
    <source>
        <dbReference type="ARBA" id="ARBA00022475"/>
    </source>
</evidence>
<feature type="transmembrane region" description="Helical" evidence="22">
    <location>
        <begin position="102"/>
        <end position="121"/>
    </location>
</feature>
<evidence type="ECO:0000256" key="10">
    <source>
        <dbReference type="ARBA" id="ARBA00022847"/>
    </source>
</evidence>
<evidence type="ECO:0000256" key="20">
    <source>
        <dbReference type="ARBA" id="ARBA00047769"/>
    </source>
</evidence>
<dbReference type="GO" id="GO:0010008">
    <property type="term" value="C:endosome membrane"/>
    <property type="evidence" value="ECO:0007669"/>
    <property type="project" value="UniProtKB-SubCell"/>
</dbReference>
<comment type="catalytic activity">
    <reaction evidence="16">
        <text>(6S)-5-methyl-5,6,7,8-tetrahydrofolate(in) + H(+)(in) = (6S)-5-methyl-5,6,7,8-tetrahydrofolate(out) + H(+)(out)</text>
        <dbReference type="Rhea" id="RHEA:70167"/>
        <dbReference type="ChEBI" id="CHEBI:15378"/>
        <dbReference type="ChEBI" id="CHEBI:18608"/>
    </reaction>
</comment>
<keyword evidence="10" id="KW-0769">Symport</keyword>
<reference evidence="23 24" key="1">
    <citation type="journal article" date="2018" name="Sci. Rep.">
        <title>Comparative analysis of the Pocillopora damicornis genome highlights role of immune system in coral evolution.</title>
        <authorList>
            <person name="Cunning R."/>
            <person name="Bay R.A."/>
            <person name="Gillette P."/>
            <person name="Baker A.C."/>
            <person name="Traylor-Knowles N."/>
        </authorList>
    </citation>
    <scope>NUCLEOTIDE SEQUENCE [LARGE SCALE GENOMIC DNA]</scope>
    <source>
        <strain evidence="23">RSMAS</strain>
        <tissue evidence="23">Whole animal</tissue>
    </source>
</reference>
<dbReference type="PANTHER" id="PTHR23507:SF2">
    <property type="entry name" value="PROTON-COUPLED FOLATE TRANSPORTER"/>
    <property type="match status" value="1"/>
</dbReference>
<dbReference type="GO" id="GO:0016323">
    <property type="term" value="C:basolateral plasma membrane"/>
    <property type="evidence" value="ECO:0007669"/>
    <property type="project" value="UniProtKB-SubCell"/>
</dbReference>
<evidence type="ECO:0000256" key="1">
    <source>
        <dbReference type="ARBA" id="ARBA00004337"/>
    </source>
</evidence>
<feature type="transmembrane region" description="Helical" evidence="22">
    <location>
        <begin position="410"/>
        <end position="430"/>
    </location>
</feature>
<keyword evidence="15" id="KW-0325">Glycoprotein</keyword>
<dbReference type="InterPro" id="IPR011701">
    <property type="entry name" value="MFS"/>
</dbReference>
<keyword evidence="24" id="KW-1185">Reference proteome</keyword>
<dbReference type="EMBL" id="RCHS01000482">
    <property type="protein sequence ID" value="RMX58593.1"/>
    <property type="molecule type" value="Genomic_DNA"/>
</dbReference>
<keyword evidence="13 22" id="KW-0472">Membrane</keyword>